<reference evidence="2 3" key="1">
    <citation type="submission" date="2019-08" db="EMBL/GenBank/DDBJ databases">
        <title>Five species of Acinetobacter isolated from floral nectar and animal pollinators.</title>
        <authorList>
            <person name="Hendry T.A."/>
        </authorList>
    </citation>
    <scope>NUCLEOTIDE SEQUENCE [LARGE SCALE GENOMIC DNA]</scope>
    <source>
        <strain evidence="2 3">MD18.27</strain>
    </source>
</reference>
<name>A0ABU6DVK8_9GAMM</name>
<accession>A0ABU6DVK8</accession>
<sequence length="382" mass="44286">MYLQKNRLSHLIYYSLFLFSSNSYAEKIIYNQNDVFKQNDTLTIASSGSFRLQSLIFDEYNSTNDALKSRRDGYNSFSKISLSSDYKFANDWHFIIGSETYINYPKILRWHGRYQKSDSTLTANQLYTGFKNNRIGTFKFGKINDLFYDVVGVKTDLADYTPIAQPLDYSNQSAFDGTGSANRTLRYETSYKKLDFYSAYLFQDTNTNYSTTTFKRKYGLQVATEYHFTPKFSWANAYQYNNGNLSSNSSGEQKKYNGHVLGSSLFYTDNKWLLSVGINYTKNILPTKSGIIQTAYNSETFGIESYAGYKFNINQYSVQNIRPYILETHFKYINGRNFKQNNFGIGTAVKFKYGIGLDIEHYFTSDTVNTPDLTLLRLRFDY</sequence>
<organism evidence="2 3">
    <name type="scientific">Acinetobacter pollinis</name>
    <dbReference type="NCBI Taxonomy" id="2605270"/>
    <lineage>
        <taxon>Bacteria</taxon>
        <taxon>Pseudomonadati</taxon>
        <taxon>Pseudomonadota</taxon>
        <taxon>Gammaproteobacteria</taxon>
        <taxon>Moraxellales</taxon>
        <taxon>Moraxellaceae</taxon>
        <taxon>Acinetobacter</taxon>
    </lineage>
</organism>
<gene>
    <name evidence="2" type="ORF">I2F25_11755</name>
</gene>
<dbReference type="InterPro" id="IPR023614">
    <property type="entry name" value="Porin_dom_sf"/>
</dbReference>
<dbReference type="PANTHER" id="PTHR34501:SF2">
    <property type="entry name" value="OUTER MEMBRANE PORIN F-RELATED"/>
    <property type="match status" value="1"/>
</dbReference>
<proteinExistence type="predicted"/>
<dbReference type="Proteomes" id="UP001339883">
    <property type="component" value="Unassembled WGS sequence"/>
</dbReference>
<dbReference type="SUPFAM" id="SSF56935">
    <property type="entry name" value="Porins"/>
    <property type="match status" value="1"/>
</dbReference>
<keyword evidence="3" id="KW-1185">Reference proteome</keyword>
<dbReference type="Gene3D" id="2.40.160.10">
    <property type="entry name" value="Porin"/>
    <property type="match status" value="1"/>
</dbReference>
<dbReference type="EMBL" id="VTDN01000013">
    <property type="protein sequence ID" value="MEB5477707.1"/>
    <property type="molecule type" value="Genomic_DNA"/>
</dbReference>
<keyword evidence="1" id="KW-0732">Signal</keyword>
<dbReference type="RefSeq" id="WP_325776097.1">
    <property type="nucleotide sequence ID" value="NZ_VTDN01000013.1"/>
</dbReference>
<evidence type="ECO:0000313" key="2">
    <source>
        <dbReference type="EMBL" id="MEB5477707.1"/>
    </source>
</evidence>
<dbReference type="PANTHER" id="PTHR34501">
    <property type="entry name" value="PROTEIN YDDL-RELATED"/>
    <property type="match status" value="1"/>
</dbReference>
<protein>
    <submittedName>
        <fullName evidence="2">Porin</fullName>
    </submittedName>
</protein>
<evidence type="ECO:0000256" key="1">
    <source>
        <dbReference type="ARBA" id="ARBA00022729"/>
    </source>
</evidence>
<comment type="caution">
    <text evidence="2">The sequence shown here is derived from an EMBL/GenBank/DDBJ whole genome shotgun (WGS) entry which is preliminary data.</text>
</comment>
<dbReference type="InterPro" id="IPR050298">
    <property type="entry name" value="Gram-neg_bact_OMP"/>
</dbReference>
<evidence type="ECO:0000313" key="3">
    <source>
        <dbReference type="Proteomes" id="UP001339883"/>
    </source>
</evidence>